<proteinExistence type="predicted"/>
<sequence length="101" mass="10944">MHCSGPVPSRQQIKMEVCGGGVFRAATGHYGESEMTIFVSYYFNTRESGALSAEVLVRLRLTLGFVDVGFGRRLGTESSEPRGLNAGFTAATRSLSPNQLR</sequence>
<evidence type="ECO:0000313" key="2">
    <source>
        <dbReference type="EMBL" id="CAL1599725.1"/>
    </source>
</evidence>
<organism evidence="2 3">
    <name type="scientific">Knipowitschia caucasica</name>
    <name type="common">Caucasian dwarf goby</name>
    <name type="synonym">Pomatoschistus caucasicus</name>
    <dbReference type="NCBI Taxonomy" id="637954"/>
    <lineage>
        <taxon>Eukaryota</taxon>
        <taxon>Metazoa</taxon>
        <taxon>Chordata</taxon>
        <taxon>Craniata</taxon>
        <taxon>Vertebrata</taxon>
        <taxon>Euteleostomi</taxon>
        <taxon>Actinopterygii</taxon>
        <taxon>Neopterygii</taxon>
        <taxon>Teleostei</taxon>
        <taxon>Neoteleostei</taxon>
        <taxon>Acanthomorphata</taxon>
        <taxon>Gobiaria</taxon>
        <taxon>Gobiiformes</taxon>
        <taxon>Gobioidei</taxon>
        <taxon>Gobiidae</taxon>
        <taxon>Gobiinae</taxon>
        <taxon>Knipowitschia</taxon>
    </lineage>
</organism>
<protein>
    <submittedName>
        <fullName evidence="2">Uncharacterized protein</fullName>
    </submittedName>
</protein>
<keyword evidence="3" id="KW-1185">Reference proteome</keyword>
<evidence type="ECO:0000313" key="3">
    <source>
        <dbReference type="Proteomes" id="UP001497482"/>
    </source>
</evidence>
<feature type="compositionally biased region" description="Polar residues" evidence="1">
    <location>
        <begin position="91"/>
        <end position="101"/>
    </location>
</feature>
<dbReference type="Proteomes" id="UP001497482">
    <property type="component" value="Chromosome 23"/>
</dbReference>
<name>A0AAV2LEV4_KNICA</name>
<feature type="region of interest" description="Disordered" evidence="1">
    <location>
        <begin position="75"/>
        <end position="101"/>
    </location>
</feature>
<accession>A0AAV2LEV4</accession>
<dbReference type="AlphaFoldDB" id="A0AAV2LEV4"/>
<reference evidence="2 3" key="1">
    <citation type="submission" date="2024-04" db="EMBL/GenBank/DDBJ databases">
        <authorList>
            <person name="Waldvogel A.-M."/>
            <person name="Schoenle A."/>
        </authorList>
    </citation>
    <scope>NUCLEOTIDE SEQUENCE [LARGE SCALE GENOMIC DNA]</scope>
</reference>
<dbReference type="EMBL" id="OZ035845">
    <property type="protein sequence ID" value="CAL1599725.1"/>
    <property type="molecule type" value="Genomic_DNA"/>
</dbReference>
<gene>
    <name evidence="2" type="ORF">KC01_LOCUS27942</name>
</gene>
<evidence type="ECO:0000256" key="1">
    <source>
        <dbReference type="SAM" id="MobiDB-lite"/>
    </source>
</evidence>